<protein>
    <submittedName>
        <fullName evidence="1">Uncharacterized protein</fullName>
    </submittedName>
</protein>
<dbReference type="EMBL" id="ML771845">
    <property type="protein sequence ID" value="KAE9382291.1"/>
    <property type="molecule type" value="Genomic_DNA"/>
</dbReference>
<dbReference type="Proteomes" id="UP000799118">
    <property type="component" value="Unassembled WGS sequence"/>
</dbReference>
<evidence type="ECO:0000313" key="1">
    <source>
        <dbReference type="EMBL" id="KAE9382291.1"/>
    </source>
</evidence>
<evidence type="ECO:0000313" key="2">
    <source>
        <dbReference type="Proteomes" id="UP000799118"/>
    </source>
</evidence>
<dbReference type="AlphaFoldDB" id="A0A6A4G9Z3"/>
<sequence length="202" mass="22926">MGFSEAIHDSYELLGVYLPCVWTSVALPDNLSPAKVYWMRVIRQGGMQMPLACVESFDFASLTSTVLARENKLNKAESVLGKCAFSEDILRWEWDAQIKAQTKPLPCQHKNWGKSAVEEALCLWKSRDVAADYVEDLCHRIIDLSSVPWETATAELELETAMQILRKAKIRLKKKEEALGVMARQQLQHLIKSPFLTKKMNA</sequence>
<reference evidence="1" key="1">
    <citation type="journal article" date="2019" name="Environ. Microbiol.">
        <title>Fungal ecological strategies reflected in gene transcription - a case study of two litter decomposers.</title>
        <authorList>
            <person name="Barbi F."/>
            <person name="Kohler A."/>
            <person name="Barry K."/>
            <person name="Baskaran P."/>
            <person name="Daum C."/>
            <person name="Fauchery L."/>
            <person name="Ihrmark K."/>
            <person name="Kuo A."/>
            <person name="LaButti K."/>
            <person name="Lipzen A."/>
            <person name="Morin E."/>
            <person name="Grigoriev I.V."/>
            <person name="Henrissat B."/>
            <person name="Lindahl B."/>
            <person name="Martin F."/>
        </authorList>
    </citation>
    <scope>NUCLEOTIDE SEQUENCE</scope>
    <source>
        <strain evidence="1">JB14</strain>
    </source>
</reference>
<dbReference type="OrthoDB" id="3237105at2759"/>
<organism evidence="1 2">
    <name type="scientific">Gymnopus androsaceus JB14</name>
    <dbReference type="NCBI Taxonomy" id="1447944"/>
    <lineage>
        <taxon>Eukaryota</taxon>
        <taxon>Fungi</taxon>
        <taxon>Dikarya</taxon>
        <taxon>Basidiomycota</taxon>
        <taxon>Agaricomycotina</taxon>
        <taxon>Agaricomycetes</taxon>
        <taxon>Agaricomycetidae</taxon>
        <taxon>Agaricales</taxon>
        <taxon>Marasmiineae</taxon>
        <taxon>Omphalotaceae</taxon>
        <taxon>Gymnopus</taxon>
    </lineage>
</organism>
<keyword evidence="2" id="KW-1185">Reference proteome</keyword>
<name>A0A6A4G9Z3_9AGAR</name>
<accession>A0A6A4G9Z3</accession>
<gene>
    <name evidence="1" type="ORF">BT96DRAFT_1010945</name>
</gene>
<proteinExistence type="predicted"/>